<evidence type="ECO:0000256" key="2">
    <source>
        <dbReference type="ARBA" id="ARBA00009810"/>
    </source>
</evidence>
<evidence type="ECO:0000259" key="13">
    <source>
        <dbReference type="Pfam" id="PF00593"/>
    </source>
</evidence>
<feature type="domain" description="TonB-dependent receptor-like beta-barrel" evidence="13">
    <location>
        <begin position="272"/>
        <end position="641"/>
    </location>
</feature>
<organism evidence="15 16">
    <name type="scientific">Ideonella azotifigens</name>
    <dbReference type="NCBI Taxonomy" id="513160"/>
    <lineage>
        <taxon>Bacteria</taxon>
        <taxon>Pseudomonadati</taxon>
        <taxon>Pseudomonadota</taxon>
        <taxon>Betaproteobacteria</taxon>
        <taxon>Burkholderiales</taxon>
        <taxon>Sphaerotilaceae</taxon>
        <taxon>Ideonella</taxon>
    </lineage>
</organism>
<dbReference type="InterPro" id="IPR012910">
    <property type="entry name" value="Plug_dom"/>
</dbReference>
<dbReference type="EMBL" id="BAAAEW010000021">
    <property type="protein sequence ID" value="GAA0755159.1"/>
    <property type="molecule type" value="Genomic_DNA"/>
</dbReference>
<evidence type="ECO:0000256" key="7">
    <source>
        <dbReference type="ARBA" id="ARBA00023077"/>
    </source>
</evidence>
<evidence type="ECO:0000256" key="3">
    <source>
        <dbReference type="ARBA" id="ARBA00022448"/>
    </source>
</evidence>
<dbReference type="PROSITE" id="PS51257">
    <property type="entry name" value="PROKAR_LIPOPROTEIN"/>
    <property type="match status" value="1"/>
</dbReference>
<dbReference type="PROSITE" id="PS52016">
    <property type="entry name" value="TONB_DEPENDENT_REC_3"/>
    <property type="match status" value="1"/>
</dbReference>
<dbReference type="PANTHER" id="PTHR30069">
    <property type="entry name" value="TONB-DEPENDENT OUTER MEMBRANE RECEPTOR"/>
    <property type="match status" value="1"/>
</dbReference>
<dbReference type="Pfam" id="PF00593">
    <property type="entry name" value="TonB_dep_Rec_b-barrel"/>
    <property type="match status" value="1"/>
</dbReference>
<evidence type="ECO:0000313" key="15">
    <source>
        <dbReference type="EMBL" id="GAA0755159.1"/>
    </source>
</evidence>
<comment type="caution">
    <text evidence="15">The sequence shown here is derived from an EMBL/GenBank/DDBJ whole genome shotgun (WGS) entry which is preliminary data.</text>
</comment>
<keyword evidence="10 11" id="KW-0998">Cell outer membrane</keyword>
<evidence type="ECO:0000313" key="16">
    <source>
        <dbReference type="Proteomes" id="UP001500279"/>
    </source>
</evidence>
<evidence type="ECO:0000256" key="1">
    <source>
        <dbReference type="ARBA" id="ARBA00004571"/>
    </source>
</evidence>
<name>A0ABN1K576_9BURK</name>
<dbReference type="Gene3D" id="2.170.130.10">
    <property type="entry name" value="TonB-dependent receptor, plug domain"/>
    <property type="match status" value="1"/>
</dbReference>
<dbReference type="InterPro" id="IPR039426">
    <property type="entry name" value="TonB-dep_rcpt-like"/>
</dbReference>
<evidence type="ECO:0000256" key="5">
    <source>
        <dbReference type="ARBA" id="ARBA00022692"/>
    </source>
</evidence>
<evidence type="ECO:0000256" key="11">
    <source>
        <dbReference type="PROSITE-ProRule" id="PRU01360"/>
    </source>
</evidence>
<protein>
    <recommendedName>
        <fullName evidence="17">TonB-dependent receptor</fullName>
    </recommendedName>
</protein>
<keyword evidence="5 11" id="KW-0812">Transmembrane</keyword>
<sequence length="676" mass="73484">MRYAALGPVPAALQPRAAMRLSLSSLQFFGSACALACGVISLPLSAAEPTSAAELAALPLDTLLDLPVTGASKFASRASSAAAAVTVVSAEEIRALGYRTLADVLASMRGVMVTTDRSYSYIGVRGFYVPGDYNTRVLLLIDGNRINDTIYDQAYLGSEMPLDLAMVERVEFIPGQGSAVYGGNALFGVVNVVTRQPGAAGTSLASVSAGSFGARSLRLADSVQLPGGAALQWSISRAVMAGDTVPLPDGGSARHGDAEGRTTLFARVRQGDWRATVLHALRTKGNPLFPDGVQGDPRTVNHDEQSLLDLSWVHATDEGDELTARGFAGRYRFEGRYAMDYPPVTVNQDIAVGRWWGLEGRWLSTRWQDHKLLVGAELQVLPLLLQRNADIDPPTAPLLDDRRSLQRHALFVEDQYALARDWTLDTGLRWDQTSGSAREFSLRAGLIWRADDTLVAKLIHGTAYRAPNAFEAHYQVPGSGGYEINPKLTSEGVRGSELALDWRPDSQDRYSLSLFSNRARQLLVLNRDPDSERYRFDNQGGVRTHGAELEWERIWASGGRLRANLTLQHGRDSDMDTQVAGYSAERMAKLAAILPLGRGWQAGLEWQGIGRRGAAAAYQLSNLTLSTPLASRGWSFSASVFDLFDRRHQDPGGDATTQPVLPQAGRSVELRLDFAF</sequence>
<keyword evidence="6" id="KW-0732">Signal</keyword>
<comment type="similarity">
    <text evidence="2 11 12">Belongs to the TonB-dependent receptor family.</text>
</comment>
<evidence type="ECO:0000256" key="6">
    <source>
        <dbReference type="ARBA" id="ARBA00022729"/>
    </source>
</evidence>
<proteinExistence type="inferred from homology"/>
<evidence type="ECO:0000256" key="9">
    <source>
        <dbReference type="ARBA" id="ARBA00023170"/>
    </source>
</evidence>
<evidence type="ECO:0000256" key="12">
    <source>
        <dbReference type="RuleBase" id="RU003357"/>
    </source>
</evidence>
<dbReference type="InterPro" id="IPR036942">
    <property type="entry name" value="Beta-barrel_TonB_sf"/>
</dbReference>
<dbReference type="InterPro" id="IPR037066">
    <property type="entry name" value="Plug_dom_sf"/>
</dbReference>
<evidence type="ECO:0008006" key="17">
    <source>
        <dbReference type="Google" id="ProtNLM"/>
    </source>
</evidence>
<keyword evidence="9" id="KW-0675">Receptor</keyword>
<evidence type="ECO:0000256" key="4">
    <source>
        <dbReference type="ARBA" id="ARBA00022452"/>
    </source>
</evidence>
<accession>A0ABN1K576</accession>
<keyword evidence="7 12" id="KW-0798">TonB box</keyword>
<dbReference type="Proteomes" id="UP001500279">
    <property type="component" value="Unassembled WGS sequence"/>
</dbReference>
<keyword evidence="3 11" id="KW-0813">Transport</keyword>
<evidence type="ECO:0000259" key="14">
    <source>
        <dbReference type="Pfam" id="PF07715"/>
    </source>
</evidence>
<gene>
    <name evidence="15" type="ORF">GCM10009107_32380</name>
</gene>
<keyword evidence="16" id="KW-1185">Reference proteome</keyword>
<dbReference type="Gene3D" id="2.40.170.20">
    <property type="entry name" value="TonB-dependent receptor, beta-barrel domain"/>
    <property type="match status" value="1"/>
</dbReference>
<feature type="domain" description="TonB-dependent receptor plug" evidence="14">
    <location>
        <begin position="79"/>
        <end position="189"/>
    </location>
</feature>
<dbReference type="PANTHER" id="PTHR30069:SF29">
    <property type="entry name" value="HEMOGLOBIN AND HEMOGLOBIN-HAPTOGLOBIN-BINDING PROTEIN 1-RELATED"/>
    <property type="match status" value="1"/>
</dbReference>
<dbReference type="SUPFAM" id="SSF56935">
    <property type="entry name" value="Porins"/>
    <property type="match status" value="1"/>
</dbReference>
<keyword evidence="8 11" id="KW-0472">Membrane</keyword>
<evidence type="ECO:0000256" key="10">
    <source>
        <dbReference type="ARBA" id="ARBA00023237"/>
    </source>
</evidence>
<evidence type="ECO:0000256" key="8">
    <source>
        <dbReference type="ARBA" id="ARBA00023136"/>
    </source>
</evidence>
<dbReference type="Pfam" id="PF07715">
    <property type="entry name" value="Plug"/>
    <property type="match status" value="1"/>
</dbReference>
<reference evidence="15 16" key="1">
    <citation type="journal article" date="2019" name="Int. J. Syst. Evol. Microbiol.">
        <title>The Global Catalogue of Microorganisms (GCM) 10K type strain sequencing project: providing services to taxonomists for standard genome sequencing and annotation.</title>
        <authorList>
            <consortium name="The Broad Institute Genomics Platform"/>
            <consortium name="The Broad Institute Genome Sequencing Center for Infectious Disease"/>
            <person name="Wu L."/>
            <person name="Ma J."/>
        </authorList>
    </citation>
    <scope>NUCLEOTIDE SEQUENCE [LARGE SCALE GENOMIC DNA]</scope>
    <source>
        <strain evidence="15 16">JCM 15503</strain>
    </source>
</reference>
<dbReference type="InterPro" id="IPR000531">
    <property type="entry name" value="Beta-barrel_TonB"/>
</dbReference>
<comment type="subcellular location">
    <subcellularLocation>
        <location evidence="1 11">Cell outer membrane</location>
        <topology evidence="1 11">Multi-pass membrane protein</topology>
    </subcellularLocation>
</comment>
<keyword evidence="4 11" id="KW-1134">Transmembrane beta strand</keyword>